<evidence type="ECO:0000256" key="12">
    <source>
        <dbReference type="PROSITE-ProRule" id="PRU00169"/>
    </source>
</evidence>
<dbReference type="PROSITE" id="PS50110">
    <property type="entry name" value="RESPONSE_REGULATORY"/>
    <property type="match status" value="1"/>
</dbReference>
<dbReference type="Pfam" id="PF00072">
    <property type="entry name" value="Response_reg"/>
    <property type="match status" value="1"/>
</dbReference>
<evidence type="ECO:0000313" key="17">
    <source>
        <dbReference type="EMBL" id="SFB26846.1"/>
    </source>
</evidence>
<dbReference type="Gene3D" id="3.30.565.10">
    <property type="entry name" value="Histidine kinase-like ATPase, C-terminal domain"/>
    <property type="match status" value="1"/>
</dbReference>
<dbReference type="InterPro" id="IPR009057">
    <property type="entry name" value="Homeodomain-like_sf"/>
</dbReference>
<gene>
    <name evidence="17" type="ORF">SAMN04489723_106196</name>
</gene>
<keyword evidence="9" id="KW-0805">Transcription regulation</keyword>
<accession>A0A1I0ZP06</accession>
<dbReference type="PROSITE" id="PS00041">
    <property type="entry name" value="HTH_ARAC_FAMILY_1"/>
    <property type="match status" value="1"/>
</dbReference>
<dbReference type="SMART" id="SM00342">
    <property type="entry name" value="HTH_ARAC"/>
    <property type="match status" value="1"/>
</dbReference>
<dbReference type="SMART" id="SM00448">
    <property type="entry name" value="REC"/>
    <property type="match status" value="1"/>
</dbReference>
<dbReference type="Gene3D" id="2.130.10.10">
    <property type="entry name" value="YVTN repeat-like/Quinoprotein amine dehydrogenase"/>
    <property type="match status" value="3"/>
</dbReference>
<dbReference type="STRING" id="237018.SAMN04489723_106196"/>
<evidence type="ECO:0000256" key="1">
    <source>
        <dbReference type="ARBA" id="ARBA00000085"/>
    </source>
</evidence>
<dbReference type="OrthoDB" id="9806995at2"/>
<feature type="domain" description="Response regulatory" evidence="16">
    <location>
        <begin position="1128"/>
        <end position="1243"/>
    </location>
</feature>
<dbReference type="PROSITE" id="PS50109">
    <property type="entry name" value="HIS_KIN"/>
    <property type="match status" value="1"/>
</dbReference>
<dbReference type="RefSeq" id="WP_092896924.1">
    <property type="nucleotide sequence ID" value="NZ_FOKK01000006.1"/>
</dbReference>
<evidence type="ECO:0000256" key="2">
    <source>
        <dbReference type="ARBA" id="ARBA00012438"/>
    </source>
</evidence>
<dbReference type="GO" id="GO:0000155">
    <property type="term" value="F:phosphorelay sensor kinase activity"/>
    <property type="evidence" value="ECO:0007669"/>
    <property type="project" value="InterPro"/>
</dbReference>
<evidence type="ECO:0000259" key="14">
    <source>
        <dbReference type="PROSITE" id="PS01124"/>
    </source>
</evidence>
<keyword evidence="4" id="KW-0808">Transferase</keyword>
<dbReference type="Pfam" id="PF02518">
    <property type="entry name" value="HATPase_c"/>
    <property type="match status" value="1"/>
</dbReference>
<name>A0A1I0ZP06_9BACT</name>
<dbReference type="EMBL" id="FOKK01000006">
    <property type="protein sequence ID" value="SFB26846.1"/>
    <property type="molecule type" value="Genomic_DNA"/>
</dbReference>
<evidence type="ECO:0000256" key="8">
    <source>
        <dbReference type="ARBA" id="ARBA00023012"/>
    </source>
</evidence>
<dbReference type="Pfam" id="PF07494">
    <property type="entry name" value="Reg_prop"/>
    <property type="match status" value="4"/>
</dbReference>
<dbReference type="Pfam" id="PF00512">
    <property type="entry name" value="HisKA"/>
    <property type="match status" value="1"/>
</dbReference>
<dbReference type="FunFam" id="3.30.565.10:FF:000037">
    <property type="entry name" value="Hybrid sensor histidine kinase/response regulator"/>
    <property type="match status" value="1"/>
</dbReference>
<keyword evidence="5" id="KW-0547">Nucleotide-binding</keyword>
<dbReference type="SUPFAM" id="SSF55874">
    <property type="entry name" value="ATPase domain of HSP90 chaperone/DNA topoisomerase II/histidine kinase"/>
    <property type="match status" value="1"/>
</dbReference>
<dbReference type="Gene3D" id="2.60.40.10">
    <property type="entry name" value="Immunoglobulins"/>
    <property type="match status" value="1"/>
</dbReference>
<dbReference type="Gene3D" id="1.10.10.60">
    <property type="entry name" value="Homeodomain-like"/>
    <property type="match status" value="1"/>
</dbReference>
<dbReference type="GO" id="GO:0003700">
    <property type="term" value="F:DNA-binding transcription factor activity"/>
    <property type="evidence" value="ECO:0007669"/>
    <property type="project" value="InterPro"/>
</dbReference>
<dbReference type="EC" id="2.7.13.3" evidence="2"/>
<feature type="modified residue" description="4-aspartylphosphate" evidence="12">
    <location>
        <position position="1176"/>
    </location>
</feature>
<dbReference type="InterPro" id="IPR001789">
    <property type="entry name" value="Sig_transdc_resp-reg_receiver"/>
</dbReference>
<reference evidence="17 18" key="1">
    <citation type="submission" date="2016-10" db="EMBL/GenBank/DDBJ databases">
        <authorList>
            <person name="de Groot N.N."/>
        </authorList>
    </citation>
    <scope>NUCLEOTIDE SEQUENCE [LARGE SCALE GENOMIC DNA]</scope>
    <source>
        <strain evidence="17 18">DSM 23399</strain>
    </source>
</reference>
<dbReference type="Proteomes" id="UP000198790">
    <property type="component" value="Unassembled WGS sequence"/>
</dbReference>
<feature type="domain" description="Histidine kinase" evidence="15">
    <location>
        <begin position="867"/>
        <end position="1090"/>
    </location>
</feature>
<protein>
    <recommendedName>
        <fullName evidence="2">histidine kinase</fullName>
        <ecNumber evidence="2">2.7.13.3</ecNumber>
    </recommendedName>
</protein>
<keyword evidence="11" id="KW-0804">Transcription</keyword>
<dbReference type="InterPro" id="IPR036890">
    <property type="entry name" value="HATPase_C_sf"/>
</dbReference>
<feature type="transmembrane region" description="Helical" evidence="13">
    <location>
        <begin position="816"/>
        <end position="838"/>
    </location>
</feature>
<sequence>MLFYRYLIYFFKYQQESGELSKKLNTLNIFFLAVNLISLLGTPVIAQTAYTRINYYNLEDGLSQVSINDLIQDKNGFVWIATQDGLNRFDGREFKIFKYSESDSTTISGDLVNKILEDYEGKIWAGTIGNGLSYYDPDQGVFHRVSLDKSTDENEIISALLNDQNGDIWVSSRISGLHHLTSDSRKQTRYFKGEPLSALFLDAENKLWIGTPNGLIYKADPADRNSFGANPETVVQGHVQAFYPTKQELLIGSDFGLFIYDFGKKSIKHFNLAETGLSPTKHVISFLRESDSQVWVGTGSGLYLFNWKTQSVVRKIIYNNEQNISLSSGTVQSLLRISEKQILVGTANSLNQIDFSEPYFKNISKDLNGDHSLNDNVIFSILRDGLDLWVGTSDGGLNLIRGGKNYFFKENQNKPKSISGAVVRSIKKDSKNNRLWIATTRGLNMIDLNSFDPSNPEFLVFHFDPTNQNSLNNDFLKDLAIDANQNIWGATNGQGVFRLEFTDENDYHFFRYSHAKSDANSLSNDFSQCIRIDKSGNIWIGTQAGVTKLSFESPTYQNPIFENYSRKVGQEKTLSHNTVYDILFDRSDRVWIGSRHGLNLFLGENKFKSWTENQQFPNAIIYSIQDDDNGQLWLGTNDGIVKFEPDTEKFTHYGTEDGIQSKEFDIHAKFKDEQGTIYLGGIGGVTYFHPSDLLNIDQPKPLYFSELRVNHKNNKANNPSNLLEKPLLTSTSLTFKHNQFPFYLQFSSLDFRMNKKVEYGYKLLPNDQEWNMLKDPEVQFLNLPSGTHTLLVNGFARGKEWNQEPLRMTLIILPPWWASWWAYLLYFMAAALLAYWFYRFQLSRKLALAESRRLKEVNQLKSSLYTNITHEFRTPLTVILGMVETIKAKLVNEEIEATDRPLEMIQRNGSKLLKLVNELLTTAKAESGEMHLSLIQADVIPFVKYICESFQSLAAKSTIQLTVYSEVESLTMDFDAEKLSVIITNLISNAIKFTLPNGKILVHLKENSANGHHYFFIKVKDNGTGIPEDNIPHIFDRFYQVHSSSSRMGEGTGIGLALTREFVTLMNGSVSVQSKLEKGSEFIVQIPISRNATITTEVNLNEIPTNHFELEYSEYPEEILQEESDLPLALIIEDNIDVAFYLKSCLGGKYDIVHALNGEEGIKLALEKVPDIIICDVMMPGITGYEVCSKLKSDQRTDHIPIIILTARASSTDRIIGLSHGADAFLSKPFNKDELFTRLDQLILLRSKMRQKFQQDGFNGILTKRSESPEAKFLKRAIALIRKELDDPSFSSRHLAFGLSLSESQVYRKLKAITGKSTAIFIRSIRLQQAKELLQTSDKTVSEVGYAVGFNDPSWFSRAFKEEFGFAPSTIHK</sequence>
<keyword evidence="18" id="KW-1185">Reference proteome</keyword>
<dbReference type="SUPFAM" id="SSF47384">
    <property type="entry name" value="Homodimeric domain of signal transducing histidine kinase"/>
    <property type="match status" value="1"/>
</dbReference>
<keyword evidence="13" id="KW-0812">Transmembrane</keyword>
<dbReference type="PANTHER" id="PTHR43547:SF2">
    <property type="entry name" value="HYBRID SIGNAL TRANSDUCTION HISTIDINE KINASE C"/>
    <property type="match status" value="1"/>
</dbReference>
<dbReference type="InterPro" id="IPR004358">
    <property type="entry name" value="Sig_transdc_His_kin-like_C"/>
</dbReference>
<dbReference type="InterPro" id="IPR011006">
    <property type="entry name" value="CheY-like_superfamily"/>
</dbReference>
<evidence type="ECO:0000256" key="9">
    <source>
        <dbReference type="ARBA" id="ARBA00023015"/>
    </source>
</evidence>
<dbReference type="GO" id="GO:0005524">
    <property type="term" value="F:ATP binding"/>
    <property type="evidence" value="ECO:0007669"/>
    <property type="project" value="UniProtKB-KW"/>
</dbReference>
<dbReference type="SMART" id="SM00388">
    <property type="entry name" value="HisKA"/>
    <property type="match status" value="1"/>
</dbReference>
<evidence type="ECO:0000256" key="13">
    <source>
        <dbReference type="SAM" id="Phobius"/>
    </source>
</evidence>
<dbReference type="CDD" id="cd00082">
    <property type="entry name" value="HisKA"/>
    <property type="match status" value="1"/>
</dbReference>
<dbReference type="InterPro" id="IPR003594">
    <property type="entry name" value="HATPase_dom"/>
</dbReference>
<dbReference type="Gene3D" id="3.40.50.2300">
    <property type="match status" value="1"/>
</dbReference>
<feature type="domain" description="HTH araC/xylS-type" evidence="14">
    <location>
        <begin position="1275"/>
        <end position="1373"/>
    </location>
</feature>
<dbReference type="InterPro" id="IPR013783">
    <property type="entry name" value="Ig-like_fold"/>
</dbReference>
<evidence type="ECO:0000313" key="18">
    <source>
        <dbReference type="Proteomes" id="UP000198790"/>
    </source>
</evidence>
<comment type="catalytic activity">
    <reaction evidence="1">
        <text>ATP + protein L-histidine = ADP + protein N-phospho-L-histidine.</text>
        <dbReference type="EC" id="2.7.13.3"/>
    </reaction>
</comment>
<dbReference type="InterPro" id="IPR018062">
    <property type="entry name" value="HTH_AraC-typ_CS"/>
</dbReference>
<keyword evidence="3 12" id="KW-0597">Phosphoprotein</keyword>
<evidence type="ECO:0000256" key="7">
    <source>
        <dbReference type="ARBA" id="ARBA00022840"/>
    </source>
</evidence>
<dbReference type="SUPFAM" id="SSF46689">
    <property type="entry name" value="Homeodomain-like"/>
    <property type="match status" value="1"/>
</dbReference>
<dbReference type="InterPro" id="IPR005467">
    <property type="entry name" value="His_kinase_dom"/>
</dbReference>
<dbReference type="InterPro" id="IPR015943">
    <property type="entry name" value="WD40/YVTN_repeat-like_dom_sf"/>
</dbReference>
<keyword evidence="6 17" id="KW-0418">Kinase</keyword>
<dbReference type="Gene3D" id="1.10.287.130">
    <property type="match status" value="1"/>
</dbReference>
<keyword evidence="13" id="KW-1133">Transmembrane helix</keyword>
<dbReference type="PANTHER" id="PTHR43547">
    <property type="entry name" value="TWO-COMPONENT HISTIDINE KINASE"/>
    <property type="match status" value="1"/>
</dbReference>
<dbReference type="CDD" id="cd17574">
    <property type="entry name" value="REC_OmpR"/>
    <property type="match status" value="1"/>
</dbReference>
<evidence type="ECO:0000256" key="11">
    <source>
        <dbReference type="ARBA" id="ARBA00023163"/>
    </source>
</evidence>
<evidence type="ECO:0000256" key="5">
    <source>
        <dbReference type="ARBA" id="ARBA00022741"/>
    </source>
</evidence>
<dbReference type="PRINTS" id="PR00344">
    <property type="entry name" value="BCTRLSENSOR"/>
</dbReference>
<evidence type="ECO:0000256" key="4">
    <source>
        <dbReference type="ARBA" id="ARBA00022679"/>
    </source>
</evidence>
<keyword evidence="8" id="KW-0902">Two-component regulatory system</keyword>
<evidence type="ECO:0000259" key="15">
    <source>
        <dbReference type="PROSITE" id="PS50109"/>
    </source>
</evidence>
<keyword evidence="7" id="KW-0067">ATP-binding</keyword>
<dbReference type="InterPro" id="IPR036097">
    <property type="entry name" value="HisK_dim/P_sf"/>
</dbReference>
<keyword evidence="13" id="KW-0472">Membrane</keyword>
<dbReference type="SUPFAM" id="SSF63829">
    <property type="entry name" value="Calcium-dependent phosphotriesterase"/>
    <property type="match status" value="3"/>
</dbReference>
<keyword evidence="10" id="KW-0238">DNA-binding</keyword>
<dbReference type="PROSITE" id="PS01124">
    <property type="entry name" value="HTH_ARAC_FAMILY_2"/>
    <property type="match status" value="1"/>
</dbReference>
<dbReference type="SUPFAM" id="SSF52172">
    <property type="entry name" value="CheY-like"/>
    <property type="match status" value="1"/>
</dbReference>
<dbReference type="SMART" id="SM00387">
    <property type="entry name" value="HATPase_c"/>
    <property type="match status" value="1"/>
</dbReference>
<proteinExistence type="predicted"/>
<evidence type="ECO:0000256" key="6">
    <source>
        <dbReference type="ARBA" id="ARBA00022777"/>
    </source>
</evidence>
<dbReference type="GO" id="GO:0043565">
    <property type="term" value="F:sequence-specific DNA binding"/>
    <property type="evidence" value="ECO:0007669"/>
    <property type="project" value="InterPro"/>
</dbReference>
<dbReference type="InterPro" id="IPR011110">
    <property type="entry name" value="Reg_prop"/>
</dbReference>
<dbReference type="Pfam" id="PF12833">
    <property type="entry name" value="HTH_18"/>
    <property type="match status" value="1"/>
</dbReference>
<evidence type="ECO:0000259" key="16">
    <source>
        <dbReference type="PROSITE" id="PS50110"/>
    </source>
</evidence>
<dbReference type="InterPro" id="IPR018060">
    <property type="entry name" value="HTH_AraC"/>
</dbReference>
<dbReference type="InterPro" id="IPR003661">
    <property type="entry name" value="HisK_dim/P_dom"/>
</dbReference>
<organism evidence="17 18">
    <name type="scientific">Algoriphagus aquimarinus</name>
    <dbReference type="NCBI Taxonomy" id="237018"/>
    <lineage>
        <taxon>Bacteria</taxon>
        <taxon>Pseudomonadati</taxon>
        <taxon>Bacteroidota</taxon>
        <taxon>Cytophagia</taxon>
        <taxon>Cytophagales</taxon>
        <taxon>Cyclobacteriaceae</taxon>
        <taxon>Algoriphagus</taxon>
    </lineage>
</organism>
<evidence type="ECO:0000256" key="3">
    <source>
        <dbReference type="ARBA" id="ARBA00022553"/>
    </source>
</evidence>
<evidence type="ECO:0000256" key="10">
    <source>
        <dbReference type="ARBA" id="ARBA00023125"/>
    </source>
</evidence>